<evidence type="ECO:0000313" key="1">
    <source>
        <dbReference type="EMBL" id="CAB4806678.1"/>
    </source>
</evidence>
<dbReference type="EMBL" id="CAFAAT010000064">
    <property type="protein sequence ID" value="CAB4806678.1"/>
    <property type="molecule type" value="Genomic_DNA"/>
</dbReference>
<name>A0A6J6YH47_9ZZZZ</name>
<protein>
    <submittedName>
        <fullName evidence="1">Unannotated protein</fullName>
    </submittedName>
</protein>
<accession>A0A6J6YH47</accession>
<gene>
    <name evidence="1" type="ORF">UFOPK3083_00664</name>
</gene>
<proteinExistence type="predicted"/>
<reference evidence="1" key="1">
    <citation type="submission" date="2020-05" db="EMBL/GenBank/DDBJ databases">
        <authorList>
            <person name="Chiriac C."/>
            <person name="Salcher M."/>
            <person name="Ghai R."/>
            <person name="Kavagutti S V."/>
        </authorList>
    </citation>
    <scope>NUCLEOTIDE SEQUENCE</scope>
</reference>
<organism evidence="1">
    <name type="scientific">freshwater metagenome</name>
    <dbReference type="NCBI Taxonomy" id="449393"/>
    <lineage>
        <taxon>unclassified sequences</taxon>
        <taxon>metagenomes</taxon>
        <taxon>ecological metagenomes</taxon>
    </lineage>
</organism>
<sequence length="51" mass="5937">MARIRAPITRSDERAAIVIWRREILRLAIRRSNSRELGDHELLDAMVAKLP</sequence>
<dbReference type="AlphaFoldDB" id="A0A6J6YH47"/>